<dbReference type="Gene3D" id="2.60.120.10">
    <property type="entry name" value="Jelly Rolls"/>
    <property type="match status" value="1"/>
</dbReference>
<dbReference type="SMART" id="SM00100">
    <property type="entry name" value="cNMP"/>
    <property type="match status" value="1"/>
</dbReference>
<dbReference type="PROSITE" id="PS00889">
    <property type="entry name" value="CNMP_BINDING_2"/>
    <property type="match status" value="1"/>
</dbReference>
<sequence>MSVQTDVTAVLRRNRLLGELDPAQMAELVALGHTLRFDAERTIFDKGDPGDCLYAVLKGQIAIRTSSADGKTMLLNILDSGDVLGEIGLLDGRERTAAAVALRPTELYRIDRADFIPFLERHPRLCTRMMIVLCERLRWVSENIEDAVFHDVPRRLARRLLLLADSYGQPSPSGLRIAQPLSQEALANMLGVTREMVNKSLGALRKTGIVTYAKGFIVINDLALLRDMAGDPERVS</sequence>
<keyword evidence="2" id="KW-0238">DNA-binding</keyword>
<reference evidence="6 7" key="1">
    <citation type="submission" date="2018-12" db="EMBL/GenBank/DDBJ databases">
        <authorList>
            <person name="Yang Y."/>
        </authorList>
    </citation>
    <scope>NUCLEOTIDE SEQUENCE [LARGE SCALE GENOMIC DNA]</scope>
    <source>
        <strain evidence="6 7">GSF71</strain>
    </source>
</reference>
<proteinExistence type="predicted"/>
<evidence type="ECO:0000313" key="6">
    <source>
        <dbReference type="EMBL" id="RUQ74468.1"/>
    </source>
</evidence>
<gene>
    <name evidence="6" type="ORF">EJ913_05295</name>
</gene>
<feature type="domain" description="HTH crp-type" evidence="5">
    <location>
        <begin position="150"/>
        <end position="223"/>
    </location>
</feature>
<dbReference type="PANTHER" id="PTHR24567:SF68">
    <property type="entry name" value="DNA-BINDING TRANSCRIPTIONAL DUAL REGULATOR CRP"/>
    <property type="match status" value="1"/>
</dbReference>
<dbReference type="InterPro" id="IPR036390">
    <property type="entry name" value="WH_DNA-bd_sf"/>
</dbReference>
<dbReference type="Proteomes" id="UP000280346">
    <property type="component" value="Unassembled WGS sequence"/>
</dbReference>
<dbReference type="InterPro" id="IPR036388">
    <property type="entry name" value="WH-like_DNA-bd_sf"/>
</dbReference>
<dbReference type="SUPFAM" id="SSF46785">
    <property type="entry name" value="Winged helix' DNA-binding domain"/>
    <property type="match status" value="1"/>
</dbReference>
<keyword evidence="3" id="KW-0804">Transcription</keyword>
<dbReference type="Pfam" id="PF00027">
    <property type="entry name" value="cNMP_binding"/>
    <property type="match status" value="1"/>
</dbReference>
<dbReference type="SUPFAM" id="SSF51206">
    <property type="entry name" value="cAMP-binding domain-like"/>
    <property type="match status" value="1"/>
</dbReference>
<dbReference type="SMART" id="SM00419">
    <property type="entry name" value="HTH_CRP"/>
    <property type="match status" value="1"/>
</dbReference>
<dbReference type="InterPro" id="IPR018488">
    <property type="entry name" value="cNMP-bd_CS"/>
</dbReference>
<dbReference type="PANTHER" id="PTHR24567">
    <property type="entry name" value="CRP FAMILY TRANSCRIPTIONAL REGULATORY PROTEIN"/>
    <property type="match status" value="1"/>
</dbReference>
<dbReference type="OrthoDB" id="3525895at2"/>
<dbReference type="InterPro" id="IPR018490">
    <property type="entry name" value="cNMP-bd_dom_sf"/>
</dbReference>
<dbReference type="InterPro" id="IPR000595">
    <property type="entry name" value="cNMP-bd_dom"/>
</dbReference>
<dbReference type="GO" id="GO:0003677">
    <property type="term" value="F:DNA binding"/>
    <property type="evidence" value="ECO:0007669"/>
    <property type="project" value="UniProtKB-KW"/>
</dbReference>
<evidence type="ECO:0000259" key="4">
    <source>
        <dbReference type="PROSITE" id="PS50042"/>
    </source>
</evidence>
<feature type="domain" description="Cyclic nucleotide-binding" evidence="4">
    <location>
        <begin position="16"/>
        <end position="119"/>
    </location>
</feature>
<evidence type="ECO:0000256" key="3">
    <source>
        <dbReference type="ARBA" id="ARBA00023163"/>
    </source>
</evidence>
<dbReference type="GO" id="GO:0005829">
    <property type="term" value="C:cytosol"/>
    <property type="evidence" value="ECO:0007669"/>
    <property type="project" value="TreeGrafter"/>
</dbReference>
<dbReference type="PROSITE" id="PS50042">
    <property type="entry name" value="CNMP_BINDING_3"/>
    <property type="match status" value="1"/>
</dbReference>
<accession>A0A3S0XD39</accession>
<dbReference type="InterPro" id="IPR012318">
    <property type="entry name" value="HTH_CRP"/>
</dbReference>
<keyword evidence="7" id="KW-1185">Reference proteome</keyword>
<dbReference type="GO" id="GO:0003700">
    <property type="term" value="F:DNA-binding transcription factor activity"/>
    <property type="evidence" value="ECO:0007669"/>
    <property type="project" value="TreeGrafter"/>
</dbReference>
<dbReference type="InterPro" id="IPR014710">
    <property type="entry name" value="RmlC-like_jellyroll"/>
</dbReference>
<evidence type="ECO:0000259" key="5">
    <source>
        <dbReference type="PROSITE" id="PS51063"/>
    </source>
</evidence>
<dbReference type="RefSeq" id="WP_126995541.1">
    <property type="nucleotide sequence ID" value="NZ_CP173191.1"/>
</dbReference>
<organism evidence="6 7">
    <name type="scientific">Azospirillum doebereinerae</name>
    <dbReference type="NCBI Taxonomy" id="92933"/>
    <lineage>
        <taxon>Bacteria</taxon>
        <taxon>Pseudomonadati</taxon>
        <taxon>Pseudomonadota</taxon>
        <taxon>Alphaproteobacteria</taxon>
        <taxon>Rhodospirillales</taxon>
        <taxon>Azospirillaceae</taxon>
        <taxon>Azospirillum</taxon>
    </lineage>
</organism>
<comment type="caution">
    <text evidence="6">The sequence shown here is derived from an EMBL/GenBank/DDBJ whole genome shotgun (WGS) entry which is preliminary data.</text>
</comment>
<evidence type="ECO:0000256" key="2">
    <source>
        <dbReference type="ARBA" id="ARBA00023125"/>
    </source>
</evidence>
<name>A0A3S0XD39_9PROT</name>
<dbReference type="CDD" id="cd00038">
    <property type="entry name" value="CAP_ED"/>
    <property type="match status" value="1"/>
</dbReference>
<dbReference type="Gene3D" id="1.10.10.10">
    <property type="entry name" value="Winged helix-like DNA-binding domain superfamily/Winged helix DNA-binding domain"/>
    <property type="match status" value="1"/>
</dbReference>
<dbReference type="InterPro" id="IPR050397">
    <property type="entry name" value="Env_Response_Regulators"/>
</dbReference>
<dbReference type="EMBL" id="RZIJ01000003">
    <property type="protein sequence ID" value="RUQ74468.1"/>
    <property type="molecule type" value="Genomic_DNA"/>
</dbReference>
<dbReference type="Pfam" id="PF13545">
    <property type="entry name" value="HTH_Crp_2"/>
    <property type="match status" value="1"/>
</dbReference>
<dbReference type="PROSITE" id="PS51063">
    <property type="entry name" value="HTH_CRP_2"/>
    <property type="match status" value="1"/>
</dbReference>
<keyword evidence="1" id="KW-0805">Transcription regulation</keyword>
<evidence type="ECO:0000313" key="7">
    <source>
        <dbReference type="Proteomes" id="UP000280346"/>
    </source>
</evidence>
<dbReference type="AlphaFoldDB" id="A0A3S0XD39"/>
<evidence type="ECO:0000256" key="1">
    <source>
        <dbReference type="ARBA" id="ARBA00023015"/>
    </source>
</evidence>
<protein>
    <submittedName>
        <fullName evidence="6">Crp/Fnr family transcriptional regulator</fullName>
    </submittedName>
</protein>